<accession>M5GE60</accession>
<dbReference type="Gene3D" id="3.90.1200.10">
    <property type="match status" value="1"/>
</dbReference>
<gene>
    <name evidence="2" type="ORF">DACRYDRAFT_106181</name>
</gene>
<feature type="domain" description="Aminoglycoside phosphotransferase" evidence="1">
    <location>
        <begin position="82"/>
        <end position="136"/>
    </location>
</feature>
<organism evidence="2 3">
    <name type="scientific">Dacryopinax primogenitus (strain DJM 731)</name>
    <name type="common">Brown rot fungus</name>
    <dbReference type="NCBI Taxonomy" id="1858805"/>
    <lineage>
        <taxon>Eukaryota</taxon>
        <taxon>Fungi</taxon>
        <taxon>Dikarya</taxon>
        <taxon>Basidiomycota</taxon>
        <taxon>Agaricomycotina</taxon>
        <taxon>Dacrymycetes</taxon>
        <taxon>Dacrymycetales</taxon>
        <taxon>Dacrymycetaceae</taxon>
        <taxon>Dacryopinax</taxon>
    </lineage>
</organism>
<dbReference type="HOGENOM" id="CLU_1678125_0_0_1"/>
<name>M5GE60_DACPD</name>
<dbReference type="PANTHER" id="PTHR21310">
    <property type="entry name" value="AMINOGLYCOSIDE PHOSPHOTRANSFERASE-RELATED-RELATED"/>
    <property type="match status" value="1"/>
</dbReference>
<proteinExistence type="predicted"/>
<sequence length="183" mass="20723">MWTIRGYVKQLRALRRPTSNVGTIDGTGKPGPCAGMQFGWCSRPGSFASYGALEAWFEHLRAITIDLSTGLPKIYGPPRDDRLLPHFDRSGPLVFTHGDIGTKNVRIGKDGKVWLIDWGMSGMYPPWWEYIGMLKYKESGRTTPPVPWLWARGIPFMAGWYPAAKKHLKSIRIGLKNPYFLIE</sequence>
<dbReference type="Pfam" id="PF01636">
    <property type="entry name" value="APH"/>
    <property type="match status" value="1"/>
</dbReference>
<dbReference type="SUPFAM" id="SSF56112">
    <property type="entry name" value="Protein kinase-like (PK-like)"/>
    <property type="match status" value="1"/>
</dbReference>
<dbReference type="RefSeq" id="XP_040629897.1">
    <property type="nucleotide sequence ID" value="XM_040768215.1"/>
</dbReference>
<dbReference type="PANTHER" id="PTHR21310:SF15">
    <property type="entry name" value="AMINOGLYCOSIDE PHOSPHOTRANSFERASE DOMAIN-CONTAINING PROTEIN"/>
    <property type="match status" value="1"/>
</dbReference>
<dbReference type="InterPro" id="IPR051678">
    <property type="entry name" value="AGP_Transferase"/>
</dbReference>
<evidence type="ECO:0000313" key="3">
    <source>
        <dbReference type="Proteomes" id="UP000030653"/>
    </source>
</evidence>
<dbReference type="OrthoDB" id="4177236at2759"/>
<dbReference type="Proteomes" id="UP000030653">
    <property type="component" value="Unassembled WGS sequence"/>
</dbReference>
<dbReference type="STRING" id="1858805.M5GE60"/>
<protein>
    <recommendedName>
        <fullName evidence="1">Aminoglycoside phosphotransferase domain-containing protein</fullName>
    </recommendedName>
</protein>
<dbReference type="EMBL" id="JH795860">
    <property type="protein sequence ID" value="EJU03003.1"/>
    <property type="molecule type" value="Genomic_DNA"/>
</dbReference>
<dbReference type="InterPro" id="IPR011009">
    <property type="entry name" value="Kinase-like_dom_sf"/>
</dbReference>
<keyword evidence="3" id="KW-1185">Reference proteome</keyword>
<evidence type="ECO:0000259" key="1">
    <source>
        <dbReference type="Pfam" id="PF01636"/>
    </source>
</evidence>
<dbReference type="AlphaFoldDB" id="M5GE60"/>
<dbReference type="OMA" id="WFEYLEM"/>
<evidence type="ECO:0000313" key="2">
    <source>
        <dbReference type="EMBL" id="EJU03003.1"/>
    </source>
</evidence>
<dbReference type="InterPro" id="IPR002575">
    <property type="entry name" value="Aminoglycoside_PTrfase"/>
</dbReference>
<dbReference type="GeneID" id="63683277"/>
<reference evidence="2 3" key="1">
    <citation type="journal article" date="2012" name="Science">
        <title>The Paleozoic origin of enzymatic lignin decomposition reconstructed from 31 fungal genomes.</title>
        <authorList>
            <person name="Floudas D."/>
            <person name="Binder M."/>
            <person name="Riley R."/>
            <person name="Barry K."/>
            <person name="Blanchette R.A."/>
            <person name="Henrissat B."/>
            <person name="Martinez A.T."/>
            <person name="Otillar R."/>
            <person name="Spatafora J.W."/>
            <person name="Yadav J.S."/>
            <person name="Aerts A."/>
            <person name="Benoit I."/>
            <person name="Boyd A."/>
            <person name="Carlson A."/>
            <person name="Copeland A."/>
            <person name="Coutinho P.M."/>
            <person name="de Vries R.P."/>
            <person name="Ferreira P."/>
            <person name="Findley K."/>
            <person name="Foster B."/>
            <person name="Gaskell J."/>
            <person name="Glotzer D."/>
            <person name="Gorecki P."/>
            <person name="Heitman J."/>
            <person name="Hesse C."/>
            <person name="Hori C."/>
            <person name="Igarashi K."/>
            <person name="Jurgens J.A."/>
            <person name="Kallen N."/>
            <person name="Kersten P."/>
            <person name="Kohler A."/>
            <person name="Kuees U."/>
            <person name="Kumar T.K.A."/>
            <person name="Kuo A."/>
            <person name="LaButti K."/>
            <person name="Larrondo L.F."/>
            <person name="Lindquist E."/>
            <person name="Ling A."/>
            <person name="Lombard V."/>
            <person name="Lucas S."/>
            <person name="Lundell T."/>
            <person name="Martin R."/>
            <person name="McLaughlin D.J."/>
            <person name="Morgenstern I."/>
            <person name="Morin E."/>
            <person name="Murat C."/>
            <person name="Nagy L.G."/>
            <person name="Nolan M."/>
            <person name="Ohm R.A."/>
            <person name="Patyshakuliyeva A."/>
            <person name="Rokas A."/>
            <person name="Ruiz-Duenas F.J."/>
            <person name="Sabat G."/>
            <person name="Salamov A."/>
            <person name="Samejima M."/>
            <person name="Schmutz J."/>
            <person name="Slot J.C."/>
            <person name="St John F."/>
            <person name="Stenlid J."/>
            <person name="Sun H."/>
            <person name="Sun S."/>
            <person name="Syed K."/>
            <person name="Tsang A."/>
            <person name="Wiebenga A."/>
            <person name="Young D."/>
            <person name="Pisabarro A."/>
            <person name="Eastwood D.C."/>
            <person name="Martin F."/>
            <person name="Cullen D."/>
            <person name="Grigoriev I.V."/>
            <person name="Hibbett D.S."/>
        </authorList>
    </citation>
    <scope>NUCLEOTIDE SEQUENCE [LARGE SCALE GENOMIC DNA]</scope>
    <source>
        <strain evidence="2 3">DJM-731 SS1</strain>
    </source>
</reference>